<dbReference type="InterPro" id="IPR029277">
    <property type="entry name" value="SVWC_dom"/>
</dbReference>
<accession>A0ABD2PGX8</accession>
<dbReference type="EMBL" id="JABFTP020000186">
    <property type="protein sequence ID" value="KAL3289975.1"/>
    <property type="molecule type" value="Genomic_DNA"/>
</dbReference>
<proteinExistence type="predicted"/>
<comment type="subcellular location">
    <subcellularLocation>
        <location evidence="1">Secreted</location>
    </subcellularLocation>
</comment>
<evidence type="ECO:0000256" key="1">
    <source>
        <dbReference type="ARBA" id="ARBA00004613"/>
    </source>
</evidence>
<dbReference type="PANTHER" id="PTHR39957">
    <property type="entry name" value="AT09846P1-RELATED"/>
    <property type="match status" value="1"/>
</dbReference>
<evidence type="ECO:0000256" key="2">
    <source>
        <dbReference type="ARBA" id="ARBA00022525"/>
    </source>
</evidence>
<organism evidence="4 5">
    <name type="scientific">Cryptolaemus montrouzieri</name>
    <dbReference type="NCBI Taxonomy" id="559131"/>
    <lineage>
        <taxon>Eukaryota</taxon>
        <taxon>Metazoa</taxon>
        <taxon>Ecdysozoa</taxon>
        <taxon>Arthropoda</taxon>
        <taxon>Hexapoda</taxon>
        <taxon>Insecta</taxon>
        <taxon>Pterygota</taxon>
        <taxon>Neoptera</taxon>
        <taxon>Endopterygota</taxon>
        <taxon>Coleoptera</taxon>
        <taxon>Polyphaga</taxon>
        <taxon>Cucujiformia</taxon>
        <taxon>Coccinelloidea</taxon>
        <taxon>Coccinellidae</taxon>
        <taxon>Scymninae</taxon>
        <taxon>Scymnini</taxon>
        <taxon>Cryptolaemus</taxon>
    </lineage>
</organism>
<dbReference type="InterPro" id="IPR053308">
    <property type="entry name" value="Vago-like"/>
</dbReference>
<gene>
    <name evidence="4" type="ORF">HHI36_023356</name>
</gene>
<comment type="caution">
    <text evidence="4">The sequence shown here is derived from an EMBL/GenBank/DDBJ whole genome shotgun (WGS) entry which is preliminary data.</text>
</comment>
<dbReference type="PANTHER" id="PTHR39957:SF1">
    <property type="entry name" value="AT09846P1-RELATED"/>
    <property type="match status" value="1"/>
</dbReference>
<keyword evidence="2" id="KW-0964">Secreted</keyword>
<feature type="domain" description="Single" evidence="3">
    <location>
        <begin position="9"/>
        <end position="74"/>
    </location>
</feature>
<name>A0ABD2PGX8_9CUCU</name>
<evidence type="ECO:0000313" key="5">
    <source>
        <dbReference type="Proteomes" id="UP001516400"/>
    </source>
</evidence>
<dbReference type="SMART" id="SM01318">
    <property type="entry name" value="SVWC"/>
    <property type="match status" value="1"/>
</dbReference>
<reference evidence="4 5" key="1">
    <citation type="journal article" date="2021" name="BMC Biol.">
        <title>Horizontally acquired antibacterial genes associated with adaptive radiation of ladybird beetles.</title>
        <authorList>
            <person name="Li H.S."/>
            <person name="Tang X.F."/>
            <person name="Huang Y.H."/>
            <person name="Xu Z.Y."/>
            <person name="Chen M.L."/>
            <person name="Du X.Y."/>
            <person name="Qiu B.Y."/>
            <person name="Chen P.T."/>
            <person name="Zhang W."/>
            <person name="Slipinski A."/>
            <person name="Escalona H.E."/>
            <person name="Waterhouse R.M."/>
            <person name="Zwick A."/>
            <person name="Pang H."/>
        </authorList>
    </citation>
    <scope>NUCLEOTIDE SEQUENCE [LARGE SCALE GENOMIC DNA]</scope>
    <source>
        <strain evidence="4">SYSU2018</strain>
    </source>
</reference>
<dbReference type="Proteomes" id="UP001516400">
    <property type="component" value="Unassembled WGS sequence"/>
</dbReference>
<keyword evidence="5" id="KW-1185">Reference proteome</keyword>
<dbReference type="Pfam" id="PF15430">
    <property type="entry name" value="SVWC"/>
    <property type="match status" value="1"/>
</dbReference>
<dbReference type="AlphaFoldDB" id="A0ABD2PGX8"/>
<protein>
    <recommendedName>
        <fullName evidence="3">Single domain-containing protein</fullName>
    </recommendedName>
</protein>
<evidence type="ECO:0000259" key="3">
    <source>
        <dbReference type="SMART" id="SM01318"/>
    </source>
</evidence>
<evidence type="ECO:0000313" key="4">
    <source>
        <dbReference type="EMBL" id="KAL3289975.1"/>
    </source>
</evidence>
<sequence length="81" mass="8998">MLIRHENQCWVDEIGYMNNGETKRTPKQCSEVTCDKGGAYTINGCISVHVEPPCTVGEGDLSKPYPDCCFEVKCPENKATK</sequence>
<dbReference type="GO" id="GO:0005576">
    <property type="term" value="C:extracellular region"/>
    <property type="evidence" value="ECO:0007669"/>
    <property type="project" value="UniProtKB-SubCell"/>
</dbReference>